<dbReference type="GO" id="GO:0045127">
    <property type="term" value="F:N-acetylglucosamine kinase activity"/>
    <property type="evidence" value="ECO:0007669"/>
    <property type="project" value="UniProtKB-EC"/>
</dbReference>
<keyword evidence="5" id="KW-0418">Kinase</keyword>
<dbReference type="Pfam" id="PF00480">
    <property type="entry name" value="ROK"/>
    <property type="match status" value="1"/>
</dbReference>
<reference evidence="10" key="1">
    <citation type="submission" date="2020-07" db="EMBL/GenBank/DDBJ databases">
        <title>Huge and variable diversity of episymbiotic CPR bacteria and DPANN archaea in groundwater ecosystems.</title>
        <authorList>
            <person name="He C.Y."/>
            <person name="Keren R."/>
            <person name="Whittaker M."/>
            <person name="Farag I.F."/>
            <person name="Doudna J."/>
            <person name="Cate J.H.D."/>
            <person name="Banfield J.F."/>
        </authorList>
    </citation>
    <scope>NUCLEOTIDE SEQUENCE</scope>
    <source>
        <strain evidence="10">NC_groundwater_1586_Pr3_B-0.1um_66_15</strain>
    </source>
</reference>
<evidence type="ECO:0000256" key="9">
    <source>
        <dbReference type="ARBA" id="ARBA00049065"/>
    </source>
</evidence>
<dbReference type="Gene3D" id="3.30.420.40">
    <property type="match status" value="2"/>
</dbReference>
<dbReference type="SUPFAM" id="SSF53067">
    <property type="entry name" value="Actin-like ATPase domain"/>
    <property type="match status" value="1"/>
</dbReference>
<dbReference type="AlphaFoldDB" id="A0A933NXL1"/>
<sequence length="301" mass="30260">MMTCLDIGGSGIKGAVAGGVADIEMLGRLRTPLDDFEAFVGAIEEMLVLSPAPAGSAVSIAITGVVDPADEVIKCANIPCIDGRRLAPELRRRLGRPVAVANDADCFALAEAVAGAGKGHRIVFGTILGTGVGGGLVIDGRMIVGAGGFAGEWGHGPIAATEVGAPPVAIPRFPCGCGQVGCLDTVGAARGMERLHRHLHGLTLDSVEIVAAWGRGDAAASRTIDCYVELVAAPLALVVNVVGAGIVPVGGGLGKSAALIGRLDAEVRKRILRRTDGPLVVQAQLDIEPGLVGAAILGGAS</sequence>
<dbReference type="PROSITE" id="PS01125">
    <property type="entry name" value="ROK"/>
    <property type="match status" value="1"/>
</dbReference>
<dbReference type="PANTHER" id="PTHR18964">
    <property type="entry name" value="ROK (REPRESSOR, ORF, KINASE) FAMILY"/>
    <property type="match status" value="1"/>
</dbReference>
<dbReference type="CDD" id="cd24057">
    <property type="entry name" value="ASKHA_NBD_ROK_NAGK"/>
    <property type="match status" value="1"/>
</dbReference>
<gene>
    <name evidence="10" type="ORF">HY834_05210</name>
</gene>
<dbReference type="InterPro" id="IPR043129">
    <property type="entry name" value="ATPase_NBD"/>
</dbReference>
<protein>
    <recommendedName>
        <fullName evidence="1">N-acetylglucosamine kinase</fullName>
        <ecNumber evidence="1">2.7.1.59</ecNumber>
    </recommendedName>
</protein>
<evidence type="ECO:0000256" key="8">
    <source>
        <dbReference type="ARBA" id="ARBA00023277"/>
    </source>
</evidence>
<keyword evidence="3" id="KW-0479">Metal-binding</keyword>
<organism evidence="10 11">
    <name type="scientific">Devosia nanyangense</name>
    <dbReference type="NCBI Taxonomy" id="1228055"/>
    <lineage>
        <taxon>Bacteria</taxon>
        <taxon>Pseudomonadati</taxon>
        <taxon>Pseudomonadota</taxon>
        <taxon>Alphaproteobacteria</taxon>
        <taxon>Hyphomicrobiales</taxon>
        <taxon>Devosiaceae</taxon>
        <taxon>Devosia</taxon>
    </lineage>
</organism>
<accession>A0A933NXL1</accession>
<evidence type="ECO:0000256" key="3">
    <source>
        <dbReference type="ARBA" id="ARBA00022723"/>
    </source>
</evidence>
<dbReference type="EMBL" id="JACRAF010000016">
    <property type="protein sequence ID" value="MBI4921126.1"/>
    <property type="molecule type" value="Genomic_DNA"/>
</dbReference>
<comment type="catalytic activity">
    <reaction evidence="9">
        <text>N-acetyl-D-glucosamine + ATP = N-acetyl-D-glucosamine 6-phosphate + ADP + H(+)</text>
        <dbReference type="Rhea" id="RHEA:17417"/>
        <dbReference type="ChEBI" id="CHEBI:15378"/>
        <dbReference type="ChEBI" id="CHEBI:30616"/>
        <dbReference type="ChEBI" id="CHEBI:57513"/>
        <dbReference type="ChEBI" id="CHEBI:456216"/>
        <dbReference type="ChEBI" id="CHEBI:506227"/>
        <dbReference type="EC" id="2.7.1.59"/>
    </reaction>
</comment>
<evidence type="ECO:0000256" key="4">
    <source>
        <dbReference type="ARBA" id="ARBA00022741"/>
    </source>
</evidence>
<dbReference type="EC" id="2.7.1.59" evidence="1"/>
<keyword evidence="7" id="KW-0067">ATP-binding</keyword>
<name>A0A933NXL1_9HYPH</name>
<keyword evidence="6" id="KW-0862">Zinc</keyword>
<evidence type="ECO:0000256" key="7">
    <source>
        <dbReference type="ARBA" id="ARBA00022840"/>
    </source>
</evidence>
<dbReference type="InterPro" id="IPR049874">
    <property type="entry name" value="ROK_cs"/>
</dbReference>
<dbReference type="GO" id="GO:0046872">
    <property type="term" value="F:metal ion binding"/>
    <property type="evidence" value="ECO:0007669"/>
    <property type="project" value="UniProtKB-KW"/>
</dbReference>
<evidence type="ECO:0000313" key="10">
    <source>
        <dbReference type="EMBL" id="MBI4921126.1"/>
    </source>
</evidence>
<keyword evidence="2" id="KW-0808">Transferase</keyword>
<dbReference type="InterPro" id="IPR000600">
    <property type="entry name" value="ROK"/>
</dbReference>
<evidence type="ECO:0000313" key="11">
    <source>
        <dbReference type="Proteomes" id="UP000782610"/>
    </source>
</evidence>
<evidence type="ECO:0000256" key="6">
    <source>
        <dbReference type="ARBA" id="ARBA00022833"/>
    </source>
</evidence>
<dbReference type="PANTHER" id="PTHR18964:SF162">
    <property type="entry name" value="N-ACETYL-D-GLUCOSAMINE KINASE"/>
    <property type="match status" value="1"/>
</dbReference>
<evidence type="ECO:0000256" key="2">
    <source>
        <dbReference type="ARBA" id="ARBA00022679"/>
    </source>
</evidence>
<keyword evidence="8" id="KW-0119">Carbohydrate metabolism</keyword>
<dbReference type="GO" id="GO:0005524">
    <property type="term" value="F:ATP binding"/>
    <property type="evidence" value="ECO:0007669"/>
    <property type="project" value="UniProtKB-KW"/>
</dbReference>
<comment type="caution">
    <text evidence="10">The sequence shown here is derived from an EMBL/GenBank/DDBJ whole genome shotgun (WGS) entry which is preliminary data.</text>
</comment>
<proteinExistence type="predicted"/>
<evidence type="ECO:0000256" key="5">
    <source>
        <dbReference type="ARBA" id="ARBA00022777"/>
    </source>
</evidence>
<dbReference type="Proteomes" id="UP000782610">
    <property type="component" value="Unassembled WGS sequence"/>
</dbReference>
<keyword evidence="4" id="KW-0547">Nucleotide-binding</keyword>
<evidence type="ECO:0000256" key="1">
    <source>
        <dbReference type="ARBA" id="ARBA00012122"/>
    </source>
</evidence>